<dbReference type="Proteomes" id="UP000078597">
    <property type="component" value="Unassembled WGS sequence"/>
</dbReference>
<protein>
    <submittedName>
        <fullName evidence="2">PIR Superfamily Protein</fullName>
    </submittedName>
</protein>
<feature type="compositionally biased region" description="Polar residues" evidence="1">
    <location>
        <begin position="254"/>
        <end position="268"/>
    </location>
</feature>
<accession>A0A1A8WMR0</accession>
<feature type="compositionally biased region" description="Polar residues" evidence="1">
    <location>
        <begin position="231"/>
        <end position="244"/>
    </location>
</feature>
<gene>
    <name evidence="2" type="ORF">PMALA_042320</name>
</gene>
<dbReference type="AlphaFoldDB" id="A0A1A8WMR0"/>
<feature type="region of interest" description="Disordered" evidence="1">
    <location>
        <begin position="214"/>
        <end position="299"/>
    </location>
</feature>
<name>A0A1A8WMR0_PLAMA</name>
<feature type="compositionally biased region" description="Polar residues" evidence="1">
    <location>
        <begin position="287"/>
        <end position="297"/>
    </location>
</feature>
<feature type="compositionally biased region" description="Basic and acidic residues" evidence="1">
    <location>
        <begin position="269"/>
        <end position="286"/>
    </location>
</feature>
<reference evidence="3" key="1">
    <citation type="submission" date="2016-05" db="EMBL/GenBank/DDBJ databases">
        <authorList>
            <person name="Naeem Raeece"/>
        </authorList>
    </citation>
    <scope>NUCLEOTIDE SEQUENCE [LARGE SCALE GENOMIC DNA]</scope>
</reference>
<feature type="compositionally biased region" description="Basic and acidic residues" evidence="1">
    <location>
        <begin position="214"/>
        <end position="223"/>
    </location>
</feature>
<evidence type="ECO:0000313" key="2">
    <source>
        <dbReference type="EMBL" id="SBS94173.1"/>
    </source>
</evidence>
<feature type="compositionally biased region" description="Polar residues" evidence="1">
    <location>
        <begin position="353"/>
        <end position="366"/>
    </location>
</feature>
<evidence type="ECO:0000256" key="1">
    <source>
        <dbReference type="SAM" id="MobiDB-lite"/>
    </source>
</evidence>
<sequence length="393" mass="45311">MDSCFSSELSALGYSSFTFFGDSKFKLLSQLISNKTSSLSKVKDKKLFREKCLELTEFLIKYKAPPQHYIQQKEKWEGAIRDWFRRFYKDLKNYGGCFIILDEEDKKILQLIYDAEDFCEEIESKKPNKKCLHDARANPYNCDSKCSSQISQYNAWIVNKKSYFANEKEKIYQKCKKDDTLFSFPKRSCDVFKDQTFKTIPECKTSKLTILKRPEQETNKEDTNVNEDSIIHQQKNIPKSQLSNEPKDEHEKLSPSQDQTQDTEGNQIKSEKSTHHDVSKTYERSESTSGIHSQVSRDTLPKIQSLESAASETEVALSSKIEISLISGDSETTESKLAIPSTFPPNNEDSRETTYSQTKTLSPNTPVTDLQSRDLFRLPKFSGIIKSLYFYTL</sequence>
<dbReference type="VEuPathDB" id="PlasmoDB:PmUG01_14010600"/>
<organism evidence="2 3">
    <name type="scientific">Plasmodium malariae</name>
    <dbReference type="NCBI Taxonomy" id="5858"/>
    <lineage>
        <taxon>Eukaryota</taxon>
        <taxon>Sar</taxon>
        <taxon>Alveolata</taxon>
        <taxon>Apicomplexa</taxon>
        <taxon>Aconoidasida</taxon>
        <taxon>Haemosporida</taxon>
        <taxon>Plasmodiidae</taxon>
        <taxon>Plasmodium</taxon>
        <taxon>Plasmodium (Plasmodium)</taxon>
    </lineage>
</organism>
<feature type="region of interest" description="Disordered" evidence="1">
    <location>
        <begin position="329"/>
        <end position="366"/>
    </location>
</feature>
<proteinExistence type="predicted"/>
<evidence type="ECO:0000313" key="3">
    <source>
        <dbReference type="Proteomes" id="UP000078597"/>
    </source>
</evidence>
<dbReference type="EMBL" id="FLQW01002779">
    <property type="protein sequence ID" value="SBS94173.1"/>
    <property type="molecule type" value="Genomic_DNA"/>
</dbReference>